<dbReference type="STRING" id="747525.W4KJE4"/>
<name>W4KJE4_HETIT</name>
<dbReference type="RefSeq" id="XP_009542626.1">
    <property type="nucleotide sequence ID" value="XM_009544331.1"/>
</dbReference>
<dbReference type="EMBL" id="KI925455">
    <property type="protein sequence ID" value="ETW85804.1"/>
    <property type="molecule type" value="Genomic_DNA"/>
</dbReference>
<dbReference type="Pfam" id="PF02992">
    <property type="entry name" value="Transposase_21"/>
    <property type="match status" value="1"/>
</dbReference>
<dbReference type="AlphaFoldDB" id="W4KJE4"/>
<dbReference type="OrthoDB" id="3261594at2759"/>
<dbReference type="eggNOG" id="ENOG502SH1N">
    <property type="taxonomic scope" value="Eukaryota"/>
</dbReference>
<sequence>METILAELHILGKLAVFDDILHGSDCWDAYQHGRYLPGDIVVMFSMDRAQLYKNKASDCWIYIWILVNLAPNKCYKKRYMMPRAIIPGPNKPKNIDLFMYPGLHHVAALQKEGFQVWDVSRRATNPSHPWIILVTADAVGASLLYRGVSHHGKKGCCKGCNKVGHRKPGGSHYYSACLKPDNYNEDGCNHSDDEPANLPVWSPEEYQDDCIQLQQSASIAKYEHRCLKTGISRPSIFSGMPSEC</sequence>
<protein>
    <submittedName>
        <fullName evidence="1">Uncharacterized protein</fullName>
    </submittedName>
</protein>
<organism evidence="1 2">
    <name type="scientific">Heterobasidion irregulare (strain TC 32-1)</name>
    <dbReference type="NCBI Taxonomy" id="747525"/>
    <lineage>
        <taxon>Eukaryota</taxon>
        <taxon>Fungi</taxon>
        <taxon>Dikarya</taxon>
        <taxon>Basidiomycota</taxon>
        <taxon>Agaricomycotina</taxon>
        <taxon>Agaricomycetes</taxon>
        <taxon>Russulales</taxon>
        <taxon>Bondarzewiaceae</taxon>
        <taxon>Heterobasidion</taxon>
        <taxon>Heterobasidion annosum species complex</taxon>
    </lineage>
</organism>
<evidence type="ECO:0000313" key="1">
    <source>
        <dbReference type="EMBL" id="ETW85804.1"/>
    </source>
</evidence>
<keyword evidence="2" id="KW-1185">Reference proteome</keyword>
<evidence type="ECO:0000313" key="2">
    <source>
        <dbReference type="Proteomes" id="UP000030671"/>
    </source>
</evidence>
<proteinExistence type="predicted"/>
<dbReference type="GeneID" id="20673201"/>
<dbReference type="HOGENOM" id="CLU_007337_4_0_1"/>
<accession>W4KJE4</accession>
<dbReference type="Proteomes" id="UP000030671">
    <property type="component" value="Unassembled WGS sequence"/>
</dbReference>
<dbReference type="InParanoid" id="W4KJE4"/>
<dbReference type="InterPro" id="IPR004242">
    <property type="entry name" value="Transposase_21"/>
</dbReference>
<reference evidence="1 2" key="1">
    <citation type="journal article" date="2012" name="New Phytol.">
        <title>Insight into trade-off between wood decay and parasitism from the genome of a fungal forest pathogen.</title>
        <authorList>
            <person name="Olson A."/>
            <person name="Aerts A."/>
            <person name="Asiegbu F."/>
            <person name="Belbahri L."/>
            <person name="Bouzid O."/>
            <person name="Broberg A."/>
            <person name="Canback B."/>
            <person name="Coutinho P.M."/>
            <person name="Cullen D."/>
            <person name="Dalman K."/>
            <person name="Deflorio G."/>
            <person name="van Diepen L.T."/>
            <person name="Dunand C."/>
            <person name="Duplessis S."/>
            <person name="Durling M."/>
            <person name="Gonthier P."/>
            <person name="Grimwood J."/>
            <person name="Fossdal C.G."/>
            <person name="Hansson D."/>
            <person name="Henrissat B."/>
            <person name="Hietala A."/>
            <person name="Himmelstrand K."/>
            <person name="Hoffmeister D."/>
            <person name="Hogberg N."/>
            <person name="James T.Y."/>
            <person name="Karlsson M."/>
            <person name="Kohler A."/>
            <person name="Kues U."/>
            <person name="Lee Y.H."/>
            <person name="Lin Y.C."/>
            <person name="Lind M."/>
            <person name="Lindquist E."/>
            <person name="Lombard V."/>
            <person name="Lucas S."/>
            <person name="Lunden K."/>
            <person name="Morin E."/>
            <person name="Murat C."/>
            <person name="Park J."/>
            <person name="Raffaello T."/>
            <person name="Rouze P."/>
            <person name="Salamov A."/>
            <person name="Schmutz J."/>
            <person name="Solheim H."/>
            <person name="Stahlberg J."/>
            <person name="Velez H."/>
            <person name="de Vries R.P."/>
            <person name="Wiebenga A."/>
            <person name="Woodward S."/>
            <person name="Yakovlev I."/>
            <person name="Garbelotto M."/>
            <person name="Martin F."/>
            <person name="Grigoriev I.V."/>
            <person name="Stenlid J."/>
        </authorList>
    </citation>
    <scope>NUCLEOTIDE SEQUENCE [LARGE SCALE GENOMIC DNA]</scope>
    <source>
        <strain evidence="1 2">TC 32-1</strain>
    </source>
</reference>
<dbReference type="KEGG" id="hir:HETIRDRAFT_414787"/>
<gene>
    <name evidence="1" type="ORF">HETIRDRAFT_414787</name>
</gene>